<dbReference type="PANTHER" id="PTHR24088:SF0">
    <property type="entry name" value="SMALL RIBOSOMAL SUBUNIT PROTEIN US17M"/>
    <property type="match status" value="1"/>
</dbReference>
<dbReference type="GO" id="GO:0032543">
    <property type="term" value="P:mitochondrial translation"/>
    <property type="evidence" value="ECO:0007669"/>
    <property type="project" value="TreeGrafter"/>
</dbReference>
<evidence type="ECO:0000256" key="2">
    <source>
        <dbReference type="ARBA" id="ARBA00022980"/>
    </source>
</evidence>
<keyword evidence="2" id="KW-0689">Ribosomal protein</keyword>
<sequence length="166" mass="18977">MASNVTRGRFLIGKCIAHNIENAAQVRVQRMKFDSNLNMYFSEHKHYYAHDPEQQCKDGDIVLIKELPEKMTKAITHSLVKMIYKYGDVVDPISGKKVVLNKFRDQVSKRNEMFGVAEDGSGGFNYAEAPDRGWQEGKKDLTHKVGYKKWHVFEPGHPLHDDPVAS</sequence>
<keyword evidence="3" id="KW-0687">Ribonucleoprotein</keyword>
<reference evidence="4 5" key="1">
    <citation type="journal article" date="2024" name="BMC Genomics">
        <title>Genome assembly of redclaw crayfish (Cherax quadricarinatus) provides insights into its immune adaptation and hypoxia tolerance.</title>
        <authorList>
            <person name="Liu Z."/>
            <person name="Zheng J."/>
            <person name="Li H."/>
            <person name="Fang K."/>
            <person name="Wang S."/>
            <person name="He J."/>
            <person name="Zhou D."/>
            <person name="Weng S."/>
            <person name="Chi M."/>
            <person name="Gu Z."/>
            <person name="He J."/>
            <person name="Li F."/>
            <person name="Wang M."/>
        </authorList>
    </citation>
    <scope>NUCLEOTIDE SEQUENCE [LARGE SCALE GENOMIC DNA]</scope>
    <source>
        <strain evidence="4">ZL_2023a</strain>
    </source>
</reference>
<keyword evidence="5" id="KW-1185">Reference proteome</keyword>
<accession>A0AAW0X7K2</accession>
<dbReference type="GO" id="GO:0005763">
    <property type="term" value="C:mitochondrial small ribosomal subunit"/>
    <property type="evidence" value="ECO:0007669"/>
    <property type="project" value="InterPro"/>
</dbReference>
<dbReference type="Gene3D" id="2.40.50.140">
    <property type="entry name" value="Nucleic acid-binding proteins"/>
    <property type="match status" value="1"/>
</dbReference>
<dbReference type="InterPro" id="IPR039193">
    <property type="entry name" value="Ribosomal_uS17m_metazoa"/>
</dbReference>
<comment type="caution">
    <text evidence="4">The sequence shown here is derived from an EMBL/GenBank/DDBJ whole genome shotgun (WGS) entry which is preliminary data.</text>
</comment>
<dbReference type="InterPro" id="IPR000266">
    <property type="entry name" value="Ribosomal_uS17"/>
</dbReference>
<protein>
    <recommendedName>
        <fullName evidence="6">Mitochondrial ribosomal protein S17</fullName>
    </recommendedName>
</protein>
<dbReference type="EMBL" id="JARKIK010000035">
    <property type="protein sequence ID" value="KAK8739942.1"/>
    <property type="molecule type" value="Genomic_DNA"/>
</dbReference>
<dbReference type="InterPro" id="IPR012340">
    <property type="entry name" value="NA-bd_OB-fold"/>
</dbReference>
<gene>
    <name evidence="4" type="ORF">OTU49_003275</name>
</gene>
<dbReference type="Proteomes" id="UP001445076">
    <property type="component" value="Unassembled WGS sequence"/>
</dbReference>
<evidence type="ECO:0008006" key="6">
    <source>
        <dbReference type="Google" id="ProtNLM"/>
    </source>
</evidence>
<proteinExistence type="inferred from homology"/>
<dbReference type="Pfam" id="PF00366">
    <property type="entry name" value="Ribosomal_S17"/>
    <property type="match status" value="1"/>
</dbReference>
<evidence type="ECO:0000256" key="3">
    <source>
        <dbReference type="ARBA" id="ARBA00023274"/>
    </source>
</evidence>
<dbReference type="AlphaFoldDB" id="A0AAW0X7K2"/>
<comment type="similarity">
    <text evidence="1">Belongs to the universal ribosomal protein uS17 family.</text>
</comment>
<evidence type="ECO:0000313" key="5">
    <source>
        <dbReference type="Proteomes" id="UP001445076"/>
    </source>
</evidence>
<dbReference type="CDD" id="cd00364">
    <property type="entry name" value="Ribosomal_uS17"/>
    <property type="match status" value="1"/>
</dbReference>
<evidence type="ECO:0000313" key="4">
    <source>
        <dbReference type="EMBL" id="KAK8739942.1"/>
    </source>
</evidence>
<dbReference type="GO" id="GO:0003735">
    <property type="term" value="F:structural constituent of ribosome"/>
    <property type="evidence" value="ECO:0007669"/>
    <property type="project" value="InterPro"/>
</dbReference>
<evidence type="ECO:0000256" key="1">
    <source>
        <dbReference type="ARBA" id="ARBA00010254"/>
    </source>
</evidence>
<dbReference type="PANTHER" id="PTHR24088">
    <property type="entry name" value="28S RIBOSOMAL PROTEIN S17, MITOCHONDRIAL"/>
    <property type="match status" value="1"/>
</dbReference>
<dbReference type="SUPFAM" id="SSF50249">
    <property type="entry name" value="Nucleic acid-binding proteins"/>
    <property type="match status" value="1"/>
</dbReference>
<organism evidence="4 5">
    <name type="scientific">Cherax quadricarinatus</name>
    <name type="common">Australian red claw crayfish</name>
    <dbReference type="NCBI Taxonomy" id="27406"/>
    <lineage>
        <taxon>Eukaryota</taxon>
        <taxon>Metazoa</taxon>
        <taxon>Ecdysozoa</taxon>
        <taxon>Arthropoda</taxon>
        <taxon>Crustacea</taxon>
        <taxon>Multicrustacea</taxon>
        <taxon>Malacostraca</taxon>
        <taxon>Eumalacostraca</taxon>
        <taxon>Eucarida</taxon>
        <taxon>Decapoda</taxon>
        <taxon>Pleocyemata</taxon>
        <taxon>Astacidea</taxon>
        <taxon>Parastacoidea</taxon>
        <taxon>Parastacidae</taxon>
        <taxon>Cherax</taxon>
    </lineage>
</organism>
<name>A0AAW0X7K2_CHEQU</name>